<keyword evidence="2" id="KW-1015">Disulfide bond</keyword>
<dbReference type="InterPro" id="IPR000742">
    <property type="entry name" value="EGF"/>
</dbReference>
<keyword evidence="4" id="KW-1133">Transmembrane helix</keyword>
<keyword evidence="2" id="KW-0245">EGF-like domain</keyword>
<name>A0A8R1TIG8_ONCVO</name>
<sequence>MIWILLLLPLVTANIRLTYPPARYQFLNHSTESGKIQQLCGRSKDPKGTVTWLRSGEDVNITWFQSLTHNGKLRLELLNEMDQMIAVLSSISRDNFDDDTLKTSATIMLPKNYECYNCVIRIMQQEIGKNYSSYSCANVNIVNEIPDGDTCLNNGKRKHGICECDSHSSGDNCQYYDECKDEKDCNNRGKCIVFSNDVATMKQCFCQRGYFGKMCQHVSQSFVDDSEFHPSLYQMREVGQDNDKIYWRILQNEIEFVLKFKTDSWVGIGWKPKNSDEYCPSSRYFASSEDSMTTSSLLTSEATVNNKELKTVTNEVIPSESTNDSQSSLSQNIKIEKICDENEEFSHCPEFTRQCEASCDWTRFPETIPNCPRVCGTPKCVCKEGYVRSANDNNTCVPFDFCAEEAEIECPVNSTWAKCGIACEPTCENMYDTSPCPASCDEPACTCADNFVRYKENCIFWGDCPNLEQRFASDFSTSTPLKARPSISAQAEIVTDKNHDNIDKNQSEISTLATVAETEIVSGSLTCGINETINECGRACETNCSNVYSRIRCTQCYRPACACIHGYARIDDRCVYWAECPRENRRISHDRQHNLASMSQSPVTTIATTAEYSNGTESKKSFIELSNKKKTEIHELNLTDSEASVNDLNVKSKNISNARLSPSLESDSGVTGDVCYGDWRWPPGCRDCDYRIAWNYLDDTDEIEFSIETRAPSNWWTGVGFSPTGTMIEADIIIVKSRNGELSLHDMYSTGYGVPREDSKQDVYTPTVIGTHVNGVLRVQFTRKRDTGDRKADHHFTDTNCYKFLFPVSGGRLDANGQLSKHINIPHVSERKICIQSCTAPQNIQATSSCETEYRYPAGCNDAACDYIAKWEYNMVRKDVKFEISSKELGRWTGIGFSRNGQMENSDIYIGWVFEGKAYVTDRFAYGRQLPAIDPADRQDIYEIGGKAEDDIQTITFRRKILPADTITDFPLNMCYYFLFPVGGGRVLARKSQDFQNAKTPIGYHDLYQPKVSRTKICICDQDGISIAPNDGPQAVRNRRQMNNRPKRQSQDPFDIQIDPFSGIDIVNASNPSENSEEKPIDTLELELEPSDRLPVDSTAQIFVSKPESESLPATVTEVSIPDSTAQQLKEEKNEKMEHSMDCLDIVIGLINDNDISNVRDYYSFSQLTPLPDEFFGGQDSLTSAIAYQQDGITTVIFRKPLEASDQADRTISSKETTVIWAKGGKFAPTSEESISEDILEQTKISFSNNENNRGELIIDFFDDKKDESMQLQKVSQKSECSGNYSYPANCTNEKCTYKISWWTDGKKISFSLSATIPTYHWTGIGFSHDGSMAHSDIISVNVMDEGMIKVLDMFSPGYSRPKIDTEQDLFDIRTMYDQGRLYANFSRYLVSNDENDISINQCIYFLYPVNGGEINRETNEIHKHEIAPISSGTKICPTLCGNNLADKKLPQNEPLHKASIFPEESITTESVTFDVLMRILNRDWNPSFANRNTQEFHQLAAEVINEVNAMVKTKFPEMRVIEIKKFKEGSILAFMTLFSEDDPLPTDREVKEYLNQQIKLQSAEGLHLEIASVILRKTKEESSKQLDKIGNWIILSVGVSLFLTAIFLVCCIISRSRKVRSDNCNNYNVHYPMNGYGCNNNIAVSPLNSKKGGFENAAYHATHSRQFSQATTASQNGTSKGSPNTLEEIPKGVGETTYQEWFSKVASKSAVQQHEELSSPSVRHPVSRRSSSGPSYISHTQDANNFYGEVRLPPGYYRPY</sequence>
<dbReference type="InterPro" id="IPR045266">
    <property type="entry name" value="DOH_DOMON"/>
</dbReference>
<dbReference type="GO" id="GO:0004867">
    <property type="term" value="F:serine-type endopeptidase inhibitor activity"/>
    <property type="evidence" value="ECO:0007669"/>
    <property type="project" value="UniProtKB-KW"/>
</dbReference>
<feature type="transmembrane region" description="Helical" evidence="4">
    <location>
        <begin position="1593"/>
        <end position="1614"/>
    </location>
</feature>
<dbReference type="InterPro" id="IPR003582">
    <property type="entry name" value="ShKT_dom"/>
</dbReference>
<evidence type="ECO:0008006" key="11">
    <source>
        <dbReference type="Google" id="ProtNLM"/>
    </source>
</evidence>
<dbReference type="CDD" id="cd19941">
    <property type="entry name" value="TIL"/>
    <property type="match status" value="3"/>
</dbReference>
<dbReference type="InterPro" id="IPR036084">
    <property type="entry name" value="Ser_inhib-like_sf"/>
</dbReference>
<dbReference type="PROSITE" id="PS50836">
    <property type="entry name" value="DOMON"/>
    <property type="match status" value="4"/>
</dbReference>
<evidence type="ECO:0000259" key="5">
    <source>
        <dbReference type="PROSITE" id="PS50024"/>
    </source>
</evidence>
<organism evidence="9 10">
    <name type="scientific">Onchocerca volvulus</name>
    <dbReference type="NCBI Taxonomy" id="6282"/>
    <lineage>
        <taxon>Eukaryota</taxon>
        <taxon>Metazoa</taxon>
        <taxon>Ecdysozoa</taxon>
        <taxon>Nematoda</taxon>
        <taxon>Chromadorea</taxon>
        <taxon>Rhabditida</taxon>
        <taxon>Spirurina</taxon>
        <taxon>Spiruromorpha</taxon>
        <taxon>Filarioidea</taxon>
        <taxon>Onchocercidae</taxon>
        <taxon>Onchocerca</taxon>
    </lineage>
</organism>
<feature type="domain" description="SEA" evidence="5">
    <location>
        <begin position="1470"/>
        <end position="1583"/>
    </location>
</feature>
<dbReference type="InterPro" id="IPR005018">
    <property type="entry name" value="DOMON_domain"/>
</dbReference>
<feature type="domain" description="DOMON" evidence="7">
    <location>
        <begin position="865"/>
        <end position="984"/>
    </location>
</feature>
<reference evidence="10" key="1">
    <citation type="submission" date="2013-10" db="EMBL/GenBank/DDBJ databases">
        <title>Genome sequencing of Onchocerca volvulus.</title>
        <authorList>
            <person name="Cotton J."/>
            <person name="Tsai J."/>
            <person name="Stanley E."/>
            <person name="Tracey A."/>
            <person name="Holroyd N."/>
            <person name="Lustigman S."/>
            <person name="Berriman M."/>
        </authorList>
    </citation>
    <scope>NUCLEOTIDE SEQUENCE</scope>
</reference>
<feature type="domain" description="DOMON" evidence="7">
    <location>
        <begin position="1100"/>
        <end position="1224"/>
    </location>
</feature>
<evidence type="ECO:0000256" key="1">
    <source>
        <dbReference type="ARBA" id="ARBA00022900"/>
    </source>
</evidence>
<evidence type="ECO:0000259" key="8">
    <source>
        <dbReference type="PROSITE" id="PS51670"/>
    </source>
</evidence>
<evidence type="ECO:0000256" key="4">
    <source>
        <dbReference type="SAM" id="Phobius"/>
    </source>
</evidence>
<dbReference type="EMBL" id="CMVM020000313">
    <property type="status" value="NOT_ANNOTATED_CDS"/>
    <property type="molecule type" value="Genomic_DNA"/>
</dbReference>
<evidence type="ECO:0000259" key="6">
    <source>
        <dbReference type="PROSITE" id="PS50026"/>
    </source>
</evidence>
<feature type="domain" description="ShKT" evidence="8">
    <location>
        <begin position="339"/>
        <end position="380"/>
    </location>
</feature>
<evidence type="ECO:0000256" key="2">
    <source>
        <dbReference type="PROSITE-ProRule" id="PRU00076"/>
    </source>
</evidence>
<evidence type="ECO:0000313" key="10">
    <source>
        <dbReference type="Proteomes" id="UP000024404"/>
    </source>
</evidence>
<dbReference type="Pfam" id="PF01390">
    <property type="entry name" value="SEA"/>
    <property type="match status" value="1"/>
</dbReference>
<dbReference type="AlphaFoldDB" id="A0A8R1TIG8"/>
<feature type="domain" description="DOMON" evidence="7">
    <location>
        <begin position="688"/>
        <end position="809"/>
    </location>
</feature>
<keyword evidence="4" id="KW-0472">Membrane</keyword>
<protein>
    <recommendedName>
        <fullName evidence="11">DOMON domain-containing protein</fullName>
    </recommendedName>
</protein>
<dbReference type="SUPFAM" id="SSF57567">
    <property type="entry name" value="Serine protease inhibitors"/>
    <property type="match status" value="3"/>
</dbReference>
<keyword evidence="10" id="KW-1185">Reference proteome</keyword>
<dbReference type="CDD" id="cd09631">
    <property type="entry name" value="DOMON_DOH"/>
    <property type="match status" value="4"/>
</dbReference>
<dbReference type="EnsemblMetazoa" id="OVOC10057.1">
    <property type="protein sequence ID" value="OVOC10057.1"/>
    <property type="gene ID" value="WBGene00246866"/>
</dbReference>
<dbReference type="SMART" id="SM00664">
    <property type="entry name" value="DoH"/>
    <property type="match status" value="4"/>
</dbReference>
<evidence type="ECO:0000256" key="3">
    <source>
        <dbReference type="SAM" id="MobiDB-lite"/>
    </source>
</evidence>
<dbReference type="Pfam" id="PF03351">
    <property type="entry name" value="DOMON"/>
    <property type="match status" value="4"/>
</dbReference>
<dbReference type="PROSITE" id="PS51670">
    <property type="entry name" value="SHKT"/>
    <property type="match status" value="1"/>
</dbReference>
<feature type="domain" description="EGF-like" evidence="6">
    <location>
        <begin position="175"/>
        <end position="216"/>
    </location>
</feature>
<proteinExistence type="predicted"/>
<keyword evidence="1" id="KW-0722">Serine protease inhibitor</keyword>
<keyword evidence="4" id="KW-0812">Transmembrane</keyword>
<dbReference type="SMART" id="SM00181">
    <property type="entry name" value="EGF"/>
    <property type="match status" value="5"/>
</dbReference>
<reference evidence="9" key="2">
    <citation type="submission" date="2022-06" db="UniProtKB">
        <authorList>
            <consortium name="EnsemblMetazoa"/>
        </authorList>
    </citation>
    <scope>IDENTIFICATION</scope>
</reference>
<dbReference type="PROSITE" id="PS00022">
    <property type="entry name" value="EGF_1"/>
    <property type="match status" value="1"/>
</dbReference>
<feature type="compositionally biased region" description="Low complexity" evidence="3">
    <location>
        <begin position="1719"/>
        <end position="1736"/>
    </location>
</feature>
<dbReference type="Proteomes" id="UP000024404">
    <property type="component" value="Unassembled WGS sequence"/>
</dbReference>
<dbReference type="Pfam" id="PF01826">
    <property type="entry name" value="TIL"/>
    <property type="match status" value="3"/>
</dbReference>
<feature type="region of interest" description="Disordered" evidence="3">
    <location>
        <begin position="1713"/>
        <end position="1744"/>
    </location>
</feature>
<keyword evidence="1" id="KW-0646">Protease inhibitor</keyword>
<dbReference type="PANTHER" id="PTHR46901">
    <property type="entry name" value="GH04942P"/>
    <property type="match status" value="1"/>
</dbReference>
<accession>A0A8R1TIG8</accession>
<feature type="disulfide bond" evidence="2">
    <location>
        <begin position="206"/>
        <end position="215"/>
    </location>
</feature>
<dbReference type="PROSITE" id="PS50024">
    <property type="entry name" value="SEA"/>
    <property type="match status" value="1"/>
</dbReference>
<dbReference type="PANTHER" id="PTHR46901:SF3">
    <property type="entry name" value="EGF-LIKE DOMAIN-CONTAINING PROTEIN"/>
    <property type="match status" value="1"/>
</dbReference>
<comment type="caution">
    <text evidence="2">Lacks conserved residue(s) required for the propagation of feature annotation.</text>
</comment>
<evidence type="ECO:0000313" key="9">
    <source>
        <dbReference type="EnsemblMetazoa" id="OVOC10057.1"/>
    </source>
</evidence>
<dbReference type="SUPFAM" id="SSF82671">
    <property type="entry name" value="SEA domain"/>
    <property type="match status" value="1"/>
</dbReference>
<feature type="compositionally biased region" description="Polar residues" evidence="3">
    <location>
        <begin position="1666"/>
        <end position="1686"/>
    </location>
</feature>
<dbReference type="Gene3D" id="2.60.120.260">
    <property type="entry name" value="Galactose-binding domain-like"/>
    <property type="match status" value="1"/>
</dbReference>
<dbReference type="PROSITE" id="PS01186">
    <property type="entry name" value="EGF_2"/>
    <property type="match status" value="1"/>
</dbReference>
<dbReference type="InterPro" id="IPR036364">
    <property type="entry name" value="SEA_dom_sf"/>
</dbReference>
<dbReference type="InterPro" id="IPR002919">
    <property type="entry name" value="TIL_dom"/>
</dbReference>
<feature type="region of interest" description="Disordered" evidence="3">
    <location>
        <begin position="1666"/>
        <end position="1691"/>
    </location>
</feature>
<feature type="domain" description="DOMON" evidence="7">
    <location>
        <begin position="1296"/>
        <end position="1412"/>
    </location>
</feature>
<dbReference type="Gene3D" id="2.60.40.1210">
    <property type="entry name" value="Cellobiose dehydrogenase, cytochrome domain"/>
    <property type="match status" value="1"/>
</dbReference>
<dbReference type="Gene3D" id="2.10.25.10">
    <property type="entry name" value="Laminin"/>
    <property type="match status" value="3"/>
</dbReference>
<dbReference type="SUPFAM" id="SSF49344">
    <property type="entry name" value="CBD9-like"/>
    <property type="match status" value="2"/>
</dbReference>
<dbReference type="PROSITE" id="PS50026">
    <property type="entry name" value="EGF_3"/>
    <property type="match status" value="1"/>
</dbReference>
<evidence type="ECO:0000259" key="7">
    <source>
        <dbReference type="PROSITE" id="PS50836"/>
    </source>
</evidence>
<dbReference type="InterPro" id="IPR000082">
    <property type="entry name" value="SEA_dom"/>
</dbReference>